<sequence>MAPSSNGSLDCHALYGVDTDIDGLGTLIAFTTHTAVFVLLSLFVTPLLEFYTPAWITLAELTRSGTSNIEALVRGRLRKPESPPGGDPFPPSNPAGAGNIHPESTRFQYKSACRVSLNRAYGAQYIVGISYITIGLIKGHELSPYHARLLLALAAMNLAVAHVVVFERHDSHFELGKKAKSFLVRLATSIIRSFLVKVLRRDVSDTSDHEREHTEGDTLGMADVFFIANLLFLHAFALRTLIKIGDDDQYRQCTRQPFLPILDWIWGSAPALLFIHMKLPSTGRRSPLRRLGFTLAIIGLIIYEAIVFQSTKWVFQNKMTANMPQPAEFSFGQIMVLTMIAPLVIDYVYAFHTDLKAIYTVSEARDWQPYWKGIFTVLLPWFCVTIWDCIKVPCLKVVRPTGYSLRKQRRRRGKDVVRGMQEKDWRNFQNVEALRPPQNRALDFSGPQLTETHGMRDPTPFQNAEEDEDQDRITPAPAVRTWEVV</sequence>
<feature type="region of interest" description="Disordered" evidence="1">
    <location>
        <begin position="442"/>
        <end position="476"/>
    </location>
</feature>
<feature type="transmembrane region" description="Helical" evidence="2">
    <location>
        <begin position="120"/>
        <end position="137"/>
    </location>
</feature>
<dbReference type="AlphaFoldDB" id="A0A6A6DPQ4"/>
<feature type="region of interest" description="Disordered" evidence="1">
    <location>
        <begin position="77"/>
        <end position="97"/>
    </location>
</feature>
<evidence type="ECO:0000313" key="3">
    <source>
        <dbReference type="EMBL" id="KAF2180358.1"/>
    </source>
</evidence>
<feature type="transmembrane region" description="Helical" evidence="2">
    <location>
        <begin position="24"/>
        <end position="48"/>
    </location>
</feature>
<evidence type="ECO:0000313" key="4">
    <source>
        <dbReference type="Proteomes" id="UP000800200"/>
    </source>
</evidence>
<accession>A0A6A6DPQ4</accession>
<dbReference type="Proteomes" id="UP000800200">
    <property type="component" value="Unassembled WGS sequence"/>
</dbReference>
<gene>
    <name evidence="3" type="ORF">K469DRAFT_277944</name>
</gene>
<proteinExistence type="predicted"/>
<reference evidence="3" key="1">
    <citation type="journal article" date="2020" name="Stud. Mycol.">
        <title>101 Dothideomycetes genomes: a test case for predicting lifestyles and emergence of pathogens.</title>
        <authorList>
            <person name="Haridas S."/>
            <person name="Albert R."/>
            <person name="Binder M."/>
            <person name="Bloem J."/>
            <person name="Labutti K."/>
            <person name="Salamov A."/>
            <person name="Andreopoulos B."/>
            <person name="Baker S."/>
            <person name="Barry K."/>
            <person name="Bills G."/>
            <person name="Bluhm B."/>
            <person name="Cannon C."/>
            <person name="Castanera R."/>
            <person name="Culley D."/>
            <person name="Daum C."/>
            <person name="Ezra D."/>
            <person name="Gonzalez J."/>
            <person name="Henrissat B."/>
            <person name="Kuo A."/>
            <person name="Liang C."/>
            <person name="Lipzen A."/>
            <person name="Lutzoni F."/>
            <person name="Magnuson J."/>
            <person name="Mondo S."/>
            <person name="Nolan M."/>
            <person name="Ohm R."/>
            <person name="Pangilinan J."/>
            <person name="Park H.-J."/>
            <person name="Ramirez L."/>
            <person name="Alfaro M."/>
            <person name="Sun H."/>
            <person name="Tritt A."/>
            <person name="Yoshinaga Y."/>
            <person name="Zwiers L.-H."/>
            <person name="Turgeon B."/>
            <person name="Goodwin S."/>
            <person name="Spatafora J."/>
            <person name="Crous P."/>
            <person name="Grigoriev I."/>
        </authorList>
    </citation>
    <scope>NUCLEOTIDE SEQUENCE</scope>
    <source>
        <strain evidence="3">CBS 207.26</strain>
    </source>
</reference>
<dbReference type="EMBL" id="ML994658">
    <property type="protein sequence ID" value="KAF2180358.1"/>
    <property type="molecule type" value="Genomic_DNA"/>
</dbReference>
<evidence type="ECO:0000256" key="2">
    <source>
        <dbReference type="SAM" id="Phobius"/>
    </source>
</evidence>
<dbReference type="OrthoDB" id="5427234at2759"/>
<keyword evidence="2" id="KW-1133">Transmembrane helix</keyword>
<feature type="transmembrane region" description="Helical" evidence="2">
    <location>
        <begin position="329"/>
        <end position="350"/>
    </location>
</feature>
<feature type="transmembrane region" description="Helical" evidence="2">
    <location>
        <begin position="291"/>
        <end position="308"/>
    </location>
</feature>
<keyword evidence="4" id="KW-1185">Reference proteome</keyword>
<organism evidence="3 4">
    <name type="scientific">Zopfia rhizophila CBS 207.26</name>
    <dbReference type="NCBI Taxonomy" id="1314779"/>
    <lineage>
        <taxon>Eukaryota</taxon>
        <taxon>Fungi</taxon>
        <taxon>Dikarya</taxon>
        <taxon>Ascomycota</taxon>
        <taxon>Pezizomycotina</taxon>
        <taxon>Dothideomycetes</taxon>
        <taxon>Dothideomycetes incertae sedis</taxon>
        <taxon>Zopfiaceae</taxon>
        <taxon>Zopfia</taxon>
    </lineage>
</organism>
<feature type="transmembrane region" description="Helical" evidence="2">
    <location>
        <begin position="149"/>
        <end position="166"/>
    </location>
</feature>
<keyword evidence="2" id="KW-0812">Transmembrane</keyword>
<feature type="compositionally biased region" description="Pro residues" evidence="1">
    <location>
        <begin position="82"/>
        <end position="93"/>
    </location>
</feature>
<name>A0A6A6DPQ4_9PEZI</name>
<keyword evidence="2" id="KW-0472">Membrane</keyword>
<evidence type="ECO:0000256" key="1">
    <source>
        <dbReference type="SAM" id="MobiDB-lite"/>
    </source>
</evidence>
<protein>
    <submittedName>
        <fullName evidence="3">Uncharacterized protein</fullName>
    </submittedName>
</protein>